<dbReference type="Pfam" id="PF24883">
    <property type="entry name" value="NPHP3_N"/>
    <property type="match status" value="1"/>
</dbReference>
<dbReference type="AlphaFoldDB" id="A0AAJ0MCF2"/>
<protein>
    <recommendedName>
        <fullName evidence="2">Nephrocystin 3-like N-terminal domain-containing protein</fullName>
    </recommendedName>
</protein>
<evidence type="ECO:0000313" key="3">
    <source>
        <dbReference type="EMBL" id="KAK3349554.1"/>
    </source>
</evidence>
<keyword evidence="4" id="KW-1185">Reference proteome</keyword>
<sequence length="612" mass="68374">MSGLLPGRAATGEYEVVEFMDNLSGTVHPALTWGPVWDPSTGRWLQRRPEPSAALDYPSIYREGTDARNTLIEMSNRYLTKAKRSPIDTFCSDDWRTVRVSMDKACLALDQAAARDKDVSGFTGKIKQGFHALCNNAGAGKFFTAMIPNDLGFSAPLIGGLNVVFVALEQTGFHREAVYKALERLPRILDNYDGFIETAAEDEEMHRRTAKLYAEVCLTLAHILNWFMMNSFVAGARRLLNPSGFTGKLGDRMAEVDMAAQEFKVYAARLMLKKQDEMFQLQGWTALQNERQFQEVRSELSRFVERADLFGSTQARVFEGLHQFLQCAMQRMDMEHALTTQSTRLLQSQKPRVTAKKVLSTLRYDRGLLFNDIQDLLQLGSLPIGGSRMDMNRVSNLQADPRLRAWLTVDGSSLLLLNGGTGPLSVSTSFFSANIVSSLLEETQPSSRPMVVITLAYFCDRHGDYRDDAAGWPSELALSLLLQLIDRYPDFEVEDLKQTLEETNPRDVKSICASFTRLLHRLPATAVVFLVIDGLDSFTMPASRESQTRDIIEALVQAYNSLNNSQSPSPILHFLVASPTRSTFVEDLFEEGDIIDMPPSLPPAHGYSTGFG</sequence>
<reference evidence="3" key="2">
    <citation type="submission" date="2023-06" db="EMBL/GenBank/DDBJ databases">
        <authorList>
            <consortium name="Lawrence Berkeley National Laboratory"/>
            <person name="Haridas S."/>
            <person name="Hensen N."/>
            <person name="Bonometti L."/>
            <person name="Westerberg I."/>
            <person name="Brannstrom I.O."/>
            <person name="Guillou S."/>
            <person name="Cros-Aarteil S."/>
            <person name="Calhoun S."/>
            <person name="Kuo A."/>
            <person name="Mondo S."/>
            <person name="Pangilinan J."/>
            <person name="Riley R."/>
            <person name="Labutti K."/>
            <person name="Andreopoulos B."/>
            <person name="Lipzen A."/>
            <person name="Chen C."/>
            <person name="Yanf M."/>
            <person name="Daum C."/>
            <person name="Ng V."/>
            <person name="Clum A."/>
            <person name="Steindorff A."/>
            <person name="Ohm R."/>
            <person name="Martin F."/>
            <person name="Silar P."/>
            <person name="Natvig D."/>
            <person name="Lalanne C."/>
            <person name="Gautier V."/>
            <person name="Ament-Velasquez S.L."/>
            <person name="Kruys A."/>
            <person name="Hutchinson M.I."/>
            <person name="Powell A.J."/>
            <person name="Barry K."/>
            <person name="Miller A.N."/>
            <person name="Grigoriev I.V."/>
            <person name="Debuchy R."/>
            <person name="Gladieux P."/>
            <person name="Thoren M.H."/>
            <person name="Johannesson H."/>
        </authorList>
    </citation>
    <scope>NUCLEOTIDE SEQUENCE</scope>
    <source>
        <strain evidence="3">CBS 955.72</strain>
    </source>
</reference>
<comment type="caution">
    <text evidence="3">The sequence shown here is derived from an EMBL/GenBank/DDBJ whole genome shotgun (WGS) entry which is preliminary data.</text>
</comment>
<name>A0AAJ0MCF2_9PEZI</name>
<evidence type="ECO:0000256" key="1">
    <source>
        <dbReference type="ARBA" id="ARBA00022737"/>
    </source>
</evidence>
<gene>
    <name evidence="3" type="ORF">B0T25DRAFT_245702</name>
</gene>
<proteinExistence type="predicted"/>
<dbReference type="EMBL" id="JAUIQD010000005">
    <property type="protein sequence ID" value="KAK3349554.1"/>
    <property type="molecule type" value="Genomic_DNA"/>
</dbReference>
<dbReference type="Proteomes" id="UP001275084">
    <property type="component" value="Unassembled WGS sequence"/>
</dbReference>
<feature type="domain" description="Nephrocystin 3-like N-terminal" evidence="2">
    <location>
        <begin position="398"/>
        <end position="578"/>
    </location>
</feature>
<reference evidence="3" key="1">
    <citation type="journal article" date="2023" name="Mol. Phylogenet. Evol.">
        <title>Genome-scale phylogeny and comparative genomics of the fungal order Sordariales.</title>
        <authorList>
            <person name="Hensen N."/>
            <person name="Bonometti L."/>
            <person name="Westerberg I."/>
            <person name="Brannstrom I.O."/>
            <person name="Guillou S."/>
            <person name="Cros-Aarteil S."/>
            <person name="Calhoun S."/>
            <person name="Haridas S."/>
            <person name="Kuo A."/>
            <person name="Mondo S."/>
            <person name="Pangilinan J."/>
            <person name="Riley R."/>
            <person name="LaButti K."/>
            <person name="Andreopoulos B."/>
            <person name="Lipzen A."/>
            <person name="Chen C."/>
            <person name="Yan M."/>
            <person name="Daum C."/>
            <person name="Ng V."/>
            <person name="Clum A."/>
            <person name="Steindorff A."/>
            <person name="Ohm R.A."/>
            <person name="Martin F."/>
            <person name="Silar P."/>
            <person name="Natvig D.O."/>
            <person name="Lalanne C."/>
            <person name="Gautier V."/>
            <person name="Ament-Velasquez S.L."/>
            <person name="Kruys A."/>
            <person name="Hutchinson M.I."/>
            <person name="Powell A.J."/>
            <person name="Barry K."/>
            <person name="Miller A.N."/>
            <person name="Grigoriev I.V."/>
            <person name="Debuchy R."/>
            <person name="Gladieux P."/>
            <person name="Hiltunen Thoren M."/>
            <person name="Johannesson H."/>
        </authorList>
    </citation>
    <scope>NUCLEOTIDE SEQUENCE</scope>
    <source>
        <strain evidence="3">CBS 955.72</strain>
    </source>
</reference>
<organism evidence="3 4">
    <name type="scientific">Lasiosphaeria hispida</name>
    <dbReference type="NCBI Taxonomy" id="260671"/>
    <lineage>
        <taxon>Eukaryota</taxon>
        <taxon>Fungi</taxon>
        <taxon>Dikarya</taxon>
        <taxon>Ascomycota</taxon>
        <taxon>Pezizomycotina</taxon>
        <taxon>Sordariomycetes</taxon>
        <taxon>Sordariomycetidae</taxon>
        <taxon>Sordariales</taxon>
        <taxon>Lasiosphaeriaceae</taxon>
        <taxon>Lasiosphaeria</taxon>
    </lineage>
</organism>
<keyword evidence="1" id="KW-0677">Repeat</keyword>
<dbReference type="InterPro" id="IPR056884">
    <property type="entry name" value="NPHP3-like_N"/>
</dbReference>
<evidence type="ECO:0000313" key="4">
    <source>
        <dbReference type="Proteomes" id="UP001275084"/>
    </source>
</evidence>
<dbReference type="PANTHER" id="PTHR40619">
    <property type="entry name" value="FUNGAL STAND N-TERMINAL GOODBYE DOMAIN-CONTAINING PROTEIN"/>
    <property type="match status" value="1"/>
</dbReference>
<evidence type="ECO:0000259" key="2">
    <source>
        <dbReference type="Pfam" id="PF24883"/>
    </source>
</evidence>
<accession>A0AAJ0MCF2</accession>
<dbReference type="PANTHER" id="PTHR40619:SF3">
    <property type="entry name" value="FUNGAL STAND N-TERMINAL GOODBYE DOMAIN-CONTAINING PROTEIN"/>
    <property type="match status" value="1"/>
</dbReference>